<reference evidence="3" key="1">
    <citation type="submission" date="2023-07" db="EMBL/GenBank/DDBJ databases">
        <authorList>
            <consortium name="AG Swart"/>
            <person name="Singh M."/>
            <person name="Singh A."/>
            <person name="Seah K."/>
            <person name="Emmerich C."/>
        </authorList>
    </citation>
    <scope>NUCLEOTIDE SEQUENCE</scope>
    <source>
        <strain evidence="3">DP1</strain>
    </source>
</reference>
<gene>
    <name evidence="3" type="ORF">ECRASSUSDP1_LOCUS25692</name>
</gene>
<dbReference type="InterPro" id="IPR036412">
    <property type="entry name" value="HAD-like_sf"/>
</dbReference>
<dbReference type="InterPro" id="IPR011948">
    <property type="entry name" value="Dullard_phosphatase"/>
</dbReference>
<dbReference type="NCBIfam" id="TIGR02251">
    <property type="entry name" value="HIF-SF_euk"/>
    <property type="match status" value="1"/>
</dbReference>
<feature type="compositionally biased region" description="Basic and acidic residues" evidence="1">
    <location>
        <begin position="400"/>
        <end position="413"/>
    </location>
</feature>
<feature type="compositionally biased region" description="Polar residues" evidence="1">
    <location>
        <begin position="385"/>
        <end position="397"/>
    </location>
</feature>
<dbReference type="Proteomes" id="UP001295684">
    <property type="component" value="Unassembled WGS sequence"/>
</dbReference>
<feature type="compositionally biased region" description="Basic residues" evidence="1">
    <location>
        <begin position="352"/>
        <end position="363"/>
    </location>
</feature>
<dbReference type="AlphaFoldDB" id="A0AAD2D933"/>
<feature type="compositionally biased region" description="Basic and acidic residues" evidence="1">
    <location>
        <begin position="326"/>
        <end position="340"/>
    </location>
</feature>
<evidence type="ECO:0000313" key="4">
    <source>
        <dbReference type="Proteomes" id="UP001295684"/>
    </source>
</evidence>
<feature type="compositionally biased region" description="Basic and acidic residues" evidence="1">
    <location>
        <begin position="61"/>
        <end position="70"/>
    </location>
</feature>
<feature type="region of interest" description="Disordered" evidence="1">
    <location>
        <begin position="318"/>
        <end position="460"/>
    </location>
</feature>
<dbReference type="PANTHER" id="PTHR12210">
    <property type="entry name" value="DULLARD PROTEIN PHOSPHATASE"/>
    <property type="match status" value="1"/>
</dbReference>
<feature type="region of interest" description="Disordered" evidence="1">
    <location>
        <begin position="46"/>
        <end position="101"/>
    </location>
</feature>
<evidence type="ECO:0000313" key="3">
    <source>
        <dbReference type="EMBL" id="CAI2384171.1"/>
    </source>
</evidence>
<feature type="compositionally biased region" description="Polar residues" evidence="1">
    <location>
        <begin position="414"/>
        <end position="426"/>
    </location>
</feature>
<name>A0AAD2D933_EUPCR</name>
<comment type="caution">
    <text evidence="3">The sequence shown here is derived from an EMBL/GenBank/DDBJ whole genome shotgun (WGS) entry which is preliminary data.</text>
</comment>
<evidence type="ECO:0000259" key="2">
    <source>
        <dbReference type="PROSITE" id="PS50969"/>
    </source>
</evidence>
<organism evidence="3 4">
    <name type="scientific">Euplotes crassus</name>
    <dbReference type="NCBI Taxonomy" id="5936"/>
    <lineage>
        <taxon>Eukaryota</taxon>
        <taxon>Sar</taxon>
        <taxon>Alveolata</taxon>
        <taxon>Ciliophora</taxon>
        <taxon>Intramacronucleata</taxon>
        <taxon>Spirotrichea</taxon>
        <taxon>Hypotrichia</taxon>
        <taxon>Euplotida</taxon>
        <taxon>Euplotidae</taxon>
        <taxon>Moneuplotes</taxon>
    </lineage>
</organism>
<dbReference type="GO" id="GO:0016791">
    <property type="term" value="F:phosphatase activity"/>
    <property type="evidence" value="ECO:0007669"/>
    <property type="project" value="InterPro"/>
</dbReference>
<sequence>MDMNTNNIVGSVLGERRLEMKDSTNIIHLKDQKYYQDKNRRKLEELVTQENKENTNLVTLSRKDSKRDQRNNSSEPKSTGQTNQCCDKENVPFHAFSPQPQRKGLLPRVQRLRDKGKKTLILDLDETLVHSSFDKCKCDLELPIIMDNQRYIVYVKIRPRAIDFLRKITKYYEVAIFTASVADYADPLIDKLDTNNYGFYKLFREHCTYNGNYTKDLSKLGRDLKDCIIVDNLPKSYVNQPENGIPILSWYDDRNDKELDALFPLLIALSKVGDVRKRIKRFVKKDRIDYESLFSAFEKKPDLHHFVRKILGIKRAPFSPRRHAKSPKDNLDSKRDKENRNITSNDPESSSKKKKAAKKKMIKKNSYESPKKTKRSKNKVITLEENYSQTKTYQKGNLDSIKREGRQRDHDSRQTPSKTNSSCNDSTLKKAKRPEQIVLSRKDSNPSQTCHKPTSIKVEQ</sequence>
<dbReference type="PROSITE" id="PS50969">
    <property type="entry name" value="FCP1"/>
    <property type="match status" value="1"/>
</dbReference>
<proteinExistence type="predicted"/>
<feature type="compositionally biased region" description="Polar residues" evidence="1">
    <location>
        <begin position="71"/>
        <end position="85"/>
    </location>
</feature>
<protein>
    <recommendedName>
        <fullName evidence="2">FCP1 homology domain-containing protein</fullName>
    </recommendedName>
</protein>
<evidence type="ECO:0000256" key="1">
    <source>
        <dbReference type="SAM" id="MobiDB-lite"/>
    </source>
</evidence>
<dbReference type="FunFam" id="3.40.50.1000:FF:000093">
    <property type="entry name" value="NLI interacting factor-like phosphatase family protein"/>
    <property type="match status" value="1"/>
</dbReference>
<feature type="domain" description="FCP1 homology" evidence="2">
    <location>
        <begin position="113"/>
        <end position="269"/>
    </location>
</feature>
<dbReference type="Pfam" id="PF03031">
    <property type="entry name" value="NIF"/>
    <property type="match status" value="1"/>
</dbReference>
<dbReference type="SUPFAM" id="SSF56784">
    <property type="entry name" value="HAD-like"/>
    <property type="match status" value="1"/>
</dbReference>
<dbReference type="CDD" id="cd07521">
    <property type="entry name" value="HAD_FCP1-like"/>
    <property type="match status" value="1"/>
</dbReference>
<keyword evidence="4" id="KW-1185">Reference proteome</keyword>
<accession>A0AAD2D933</accession>
<dbReference type="EMBL" id="CAMPGE010026483">
    <property type="protein sequence ID" value="CAI2384171.1"/>
    <property type="molecule type" value="Genomic_DNA"/>
</dbReference>
<dbReference type="InterPro" id="IPR050365">
    <property type="entry name" value="TIM50"/>
</dbReference>
<dbReference type="Gene3D" id="3.40.50.1000">
    <property type="entry name" value="HAD superfamily/HAD-like"/>
    <property type="match status" value="1"/>
</dbReference>
<dbReference type="SMART" id="SM00577">
    <property type="entry name" value="CPDc"/>
    <property type="match status" value="1"/>
</dbReference>
<dbReference type="InterPro" id="IPR023214">
    <property type="entry name" value="HAD_sf"/>
</dbReference>
<dbReference type="InterPro" id="IPR004274">
    <property type="entry name" value="FCP1_dom"/>
</dbReference>